<dbReference type="EMBL" id="GBRH01162904">
    <property type="protein sequence ID" value="JAE34992.1"/>
    <property type="molecule type" value="Transcribed_RNA"/>
</dbReference>
<sequence>MWSSSSASSLLLSAQRPLRSVL</sequence>
<evidence type="ECO:0000313" key="2">
    <source>
        <dbReference type="EMBL" id="JAE34992.1"/>
    </source>
</evidence>
<feature type="region of interest" description="Disordered" evidence="1">
    <location>
        <begin position="1"/>
        <end position="22"/>
    </location>
</feature>
<reference evidence="2" key="2">
    <citation type="journal article" date="2015" name="Data Brief">
        <title>Shoot transcriptome of the giant reed, Arundo donax.</title>
        <authorList>
            <person name="Barrero R.A."/>
            <person name="Guerrero F.D."/>
            <person name="Moolhuijzen P."/>
            <person name="Goolsby J.A."/>
            <person name="Tidwell J."/>
            <person name="Bellgard S.E."/>
            <person name="Bellgard M.I."/>
        </authorList>
    </citation>
    <scope>NUCLEOTIDE SEQUENCE</scope>
    <source>
        <tissue evidence="2">Shoot tissue taken approximately 20 cm above the soil surface</tissue>
    </source>
</reference>
<protein>
    <submittedName>
        <fullName evidence="2">Uncharacterized protein</fullName>
    </submittedName>
</protein>
<dbReference type="AlphaFoldDB" id="A0A0A9HDZ9"/>
<reference evidence="2" key="1">
    <citation type="submission" date="2014-09" db="EMBL/GenBank/DDBJ databases">
        <authorList>
            <person name="Magalhaes I.L.F."/>
            <person name="Oliveira U."/>
            <person name="Santos F.R."/>
            <person name="Vidigal T.H.D.A."/>
            <person name="Brescovit A.D."/>
            <person name="Santos A.J."/>
        </authorList>
    </citation>
    <scope>NUCLEOTIDE SEQUENCE</scope>
    <source>
        <tissue evidence="2">Shoot tissue taken approximately 20 cm above the soil surface</tissue>
    </source>
</reference>
<proteinExistence type="predicted"/>
<name>A0A0A9HDZ9_ARUDO</name>
<feature type="compositionally biased region" description="Low complexity" evidence="1">
    <location>
        <begin position="1"/>
        <end position="14"/>
    </location>
</feature>
<evidence type="ECO:0000256" key="1">
    <source>
        <dbReference type="SAM" id="MobiDB-lite"/>
    </source>
</evidence>
<accession>A0A0A9HDZ9</accession>
<organism evidence="2">
    <name type="scientific">Arundo donax</name>
    <name type="common">Giant reed</name>
    <name type="synonym">Donax arundinaceus</name>
    <dbReference type="NCBI Taxonomy" id="35708"/>
    <lineage>
        <taxon>Eukaryota</taxon>
        <taxon>Viridiplantae</taxon>
        <taxon>Streptophyta</taxon>
        <taxon>Embryophyta</taxon>
        <taxon>Tracheophyta</taxon>
        <taxon>Spermatophyta</taxon>
        <taxon>Magnoliopsida</taxon>
        <taxon>Liliopsida</taxon>
        <taxon>Poales</taxon>
        <taxon>Poaceae</taxon>
        <taxon>PACMAD clade</taxon>
        <taxon>Arundinoideae</taxon>
        <taxon>Arundineae</taxon>
        <taxon>Arundo</taxon>
    </lineage>
</organism>